<sequence length="427" mass="45349">MDGDRLDRLNRATEHLDAPFAAVDLAAYDANAGDLLRRAGGRPIRLASKSIRCRALLERTLASDPGFQGTLAFTLSEALWLADHGLRDLVVAYPTTDREALRRLAAREDDAGIALMVDDVAQLDLIERAVADAGDGGPTRGGTSTAGGAPGVRRRGRRAEEAEPRPIRLCIEADAGWWPLGGRVRLGVRRSPLHTPAQVAAFARAIVARPRFRLVGLMAYEAQIAGVGDRPPGNPAMGLALRAMQRASARELAERRAAIVAAVEAVAPLELVNGGGTGSLELTAAEPAVTELAAGSGLYGPTLFDAYSRFTPLPAALFALPVVRRPGRNVATALGGGYVASGPAERSRLPRPVLPTGLRLDGREGAGEVQTPLIGRAADGLRIGDRVWFRHAKAGELCERFETLHLIEGDRVVESVPTYRGEGQCFL</sequence>
<dbReference type="GO" id="GO:0008721">
    <property type="term" value="F:D-serine ammonia-lyase activity"/>
    <property type="evidence" value="ECO:0007669"/>
    <property type="project" value="TreeGrafter"/>
</dbReference>
<name>A0A840IJY4_9ACTN</name>
<feature type="region of interest" description="Disordered" evidence="1">
    <location>
        <begin position="132"/>
        <end position="160"/>
    </location>
</feature>
<evidence type="ECO:0000259" key="2">
    <source>
        <dbReference type="Pfam" id="PF01168"/>
    </source>
</evidence>
<evidence type="ECO:0000256" key="1">
    <source>
        <dbReference type="SAM" id="MobiDB-lite"/>
    </source>
</evidence>
<organism evidence="3 4">
    <name type="scientific">Conexibacter arvalis</name>
    <dbReference type="NCBI Taxonomy" id="912552"/>
    <lineage>
        <taxon>Bacteria</taxon>
        <taxon>Bacillati</taxon>
        <taxon>Actinomycetota</taxon>
        <taxon>Thermoleophilia</taxon>
        <taxon>Solirubrobacterales</taxon>
        <taxon>Conexibacteraceae</taxon>
        <taxon>Conexibacter</taxon>
    </lineage>
</organism>
<dbReference type="PANTHER" id="PTHR28004:SF2">
    <property type="entry name" value="D-SERINE DEHYDRATASE"/>
    <property type="match status" value="1"/>
</dbReference>
<comment type="caution">
    <text evidence="3">The sequence shown here is derived from an EMBL/GenBank/DDBJ whole genome shotgun (WGS) entry which is preliminary data.</text>
</comment>
<keyword evidence="4" id="KW-1185">Reference proteome</keyword>
<dbReference type="RefSeq" id="WP_183344315.1">
    <property type="nucleotide sequence ID" value="NZ_JACHNU010000007.1"/>
</dbReference>
<dbReference type="EMBL" id="JACHNU010000007">
    <property type="protein sequence ID" value="MBB4664334.1"/>
    <property type="molecule type" value="Genomic_DNA"/>
</dbReference>
<accession>A0A840IJY4</accession>
<dbReference type="Proteomes" id="UP000585272">
    <property type="component" value="Unassembled WGS sequence"/>
</dbReference>
<evidence type="ECO:0000313" key="4">
    <source>
        <dbReference type="Proteomes" id="UP000585272"/>
    </source>
</evidence>
<dbReference type="SUPFAM" id="SSF51419">
    <property type="entry name" value="PLP-binding barrel"/>
    <property type="match status" value="1"/>
</dbReference>
<dbReference type="PANTHER" id="PTHR28004">
    <property type="entry name" value="ZGC:162816-RELATED"/>
    <property type="match status" value="1"/>
</dbReference>
<proteinExistence type="predicted"/>
<evidence type="ECO:0000313" key="3">
    <source>
        <dbReference type="EMBL" id="MBB4664334.1"/>
    </source>
</evidence>
<dbReference type="CDD" id="cd06813">
    <property type="entry name" value="PLPDE_III_DSD_D-TA_like_2"/>
    <property type="match status" value="1"/>
</dbReference>
<dbReference type="InterPro" id="IPR001608">
    <property type="entry name" value="Ala_racemase_N"/>
</dbReference>
<reference evidence="3 4" key="1">
    <citation type="submission" date="2020-08" db="EMBL/GenBank/DDBJ databases">
        <title>Genomic Encyclopedia of Archaeal and Bacterial Type Strains, Phase II (KMG-II): from individual species to whole genera.</title>
        <authorList>
            <person name="Goeker M."/>
        </authorList>
    </citation>
    <scope>NUCLEOTIDE SEQUENCE [LARGE SCALE GENOMIC DNA]</scope>
    <source>
        <strain evidence="3 4">DSM 23288</strain>
    </source>
</reference>
<feature type="compositionally biased region" description="Gly residues" evidence="1">
    <location>
        <begin position="134"/>
        <end position="150"/>
    </location>
</feature>
<dbReference type="AlphaFoldDB" id="A0A840IJY4"/>
<feature type="domain" description="Alanine racemase N-terminal" evidence="2">
    <location>
        <begin position="23"/>
        <end position="300"/>
    </location>
</feature>
<dbReference type="Gene3D" id="3.20.20.10">
    <property type="entry name" value="Alanine racemase"/>
    <property type="match status" value="1"/>
</dbReference>
<dbReference type="InterPro" id="IPR029066">
    <property type="entry name" value="PLP-binding_barrel"/>
</dbReference>
<protein>
    <submittedName>
        <fullName evidence="3">D-serine deaminase-like pyridoxal phosphate-dependent protein</fullName>
    </submittedName>
</protein>
<dbReference type="Pfam" id="PF01168">
    <property type="entry name" value="Ala_racemase_N"/>
    <property type="match status" value="1"/>
</dbReference>
<gene>
    <name evidence="3" type="ORF">BDZ31_003945</name>
</gene>
<dbReference type="InterPro" id="IPR051466">
    <property type="entry name" value="D-amino_acid_metab_enzyme"/>
</dbReference>
<dbReference type="GO" id="GO:0036088">
    <property type="term" value="P:D-serine catabolic process"/>
    <property type="evidence" value="ECO:0007669"/>
    <property type="project" value="TreeGrafter"/>
</dbReference>